<evidence type="ECO:0000313" key="15">
    <source>
        <dbReference type="EMBL" id="CCE81229.1"/>
    </source>
</evidence>
<evidence type="ECO:0000313" key="14">
    <source>
        <dbReference type="EMBL" id="CCE80464.1"/>
    </source>
</evidence>
<dbReference type="FunCoup" id="G8YGB2">
    <property type="interactions" value="958"/>
</dbReference>
<dbReference type="Proteomes" id="UP000005222">
    <property type="component" value="Chromosome H"/>
</dbReference>
<dbReference type="AlphaFoldDB" id="G8YGB2"/>
<evidence type="ECO:0000256" key="9">
    <source>
        <dbReference type="ARBA" id="ARBA00023306"/>
    </source>
</evidence>
<dbReference type="InterPro" id="IPR011989">
    <property type="entry name" value="ARM-like"/>
</dbReference>
<dbReference type="InterPro" id="IPR026971">
    <property type="entry name" value="CND1/NCAPD3"/>
</dbReference>
<keyword evidence="4" id="KW-0158">Chromosome</keyword>
<evidence type="ECO:0000256" key="8">
    <source>
        <dbReference type="ARBA" id="ARBA00023242"/>
    </source>
</evidence>
<dbReference type="GO" id="GO:0051301">
    <property type="term" value="P:cell division"/>
    <property type="evidence" value="ECO:0007669"/>
    <property type="project" value="UniProtKB-KW"/>
</dbReference>
<feature type="region of interest" description="Disordered" evidence="11">
    <location>
        <begin position="868"/>
        <end position="898"/>
    </location>
</feature>
<evidence type="ECO:0000256" key="3">
    <source>
        <dbReference type="ARBA" id="ARBA00009606"/>
    </source>
</evidence>
<dbReference type="PANTHER" id="PTHR14222">
    <property type="entry name" value="CONDENSIN"/>
    <property type="match status" value="1"/>
</dbReference>
<dbReference type="OrthoDB" id="436262at2759"/>
<sequence>MDFNLSTSFNSFDADKEFNIDIENIDEKLETVTNVLANNPLNINYDSELLDDLIELVQGYRSLESKHQKQMSYLVTSSLNYVAQIATNSQDQGESVEMIKTTLEKYGYLLFVLLTYWGKEDHNVVASGTGRNKAGSQGNAKWKENCAQVEEALCTVNSVFQVNLSSVFVTTPEKSLFIDIFIRPVFHLMESHERVKVSSIKTLMFKIIALSVKYHGHGELVQNSILQCLTYYTHLPNYMAELLHTLGTEFDYGVVTEEVLREISQIEFNSNDTNGPKSISQFLIRLSEISPRLILKQMSCIAQLLDNSNQTLRCSVVEACGNVAVDIIKQDYALNENQSEAMSSKSYNDQHVEGLLELLEERFLDQNPYVRTKAIQAFIKITNLPVKLSLKRQKIMILAVRSLDDRSTLVRRNAIKLMSKLLLTQPFAAVHGTQLKLEIWKERFSSALSDLEKLAEKVPNVIQEDGSEGEDEDEAENSKENDMDVDAENNDVLNGSLLDGDDDSDKSDNEDVNPLKEISDETVRDEELPNSTEIAKAKLTVEYYRNAVNFIKTVEKGTDIVSRLLYSKNRNEVLECMDFLVLAHAYDISNAKEGIRRMLHLVWMKGSSDEGKSIAAHLIDCYRDVFLVAPPDLSFKEQSAFIAKNLIELTRSASASDLASLEKLLSMMYEERFINQEVIQTLWQIYSFVSSPNINEDDMEKIQERALGSIILLSMFALADRTIMLKGFDLLLSVGLGEAGKQNLQIAKYTCIALQRIIPNLSKSKMDNNFKITREGEAIEQLCSVLLNFNRNPDWYSVAEAALNAIYKISSHPDVVCSDIIKKKTEAVFNDISDETSIISLSQLLFIVGHVAIKTIVHLEKMEAQFKKRKHDSESSGNADKTESNEESNDNELEMIGGTSEDDFTDAVLYIKERELLYGENALLAKFGTMVREICSNNKKYDNKLLQRSATLCLGKLMCISSKYCEENLPLFITIMERSPDPNIRSNCVLGLGDMAVCFNNLVDENTDFLYQRLTDENLMVQRTCLMTVTFLILAGQVKVKGQLSAMAKCLENPDESISDMCRLFFTELATKDNAIYNGFIDIFSGLSNDATLSKDSMKRIVRFLVGFIEKEKHHKQLADKLFVRLKKCHNEQEWNDIAFVLTTIPHKSDAINQVLESGFTVVKARETK</sequence>
<keyword evidence="8" id="KW-0539">Nucleus</keyword>
<keyword evidence="6 10" id="KW-0498">Mitosis</keyword>
<dbReference type="STRING" id="559304.G8YGB2"/>
<name>G8YGB2_PICSO</name>
<feature type="domain" description="Condensin complex subunit 1 N-terminal" evidence="13">
    <location>
        <begin position="65"/>
        <end position="219"/>
    </location>
</feature>
<comment type="function">
    <text evidence="10">Regulatory subunit of the condensin complex, a complex required for conversion of interphase chromatin into mitotic-like condense chromosomes. The condensin complex probably introduces positive supercoils into relaxed DNA in the presence of type I topoisomerases and converts nicked DNA into positive knotted forms in the presence of type II topoisomerases.</text>
</comment>
<dbReference type="InterPro" id="IPR016024">
    <property type="entry name" value="ARM-type_fold"/>
</dbReference>
<dbReference type="OMA" id="DVIAKLW"/>
<comment type="similarity">
    <text evidence="3 10">Belongs to the CND1 (condensin subunit 1) family.</text>
</comment>
<dbReference type="InParanoid" id="G8YGB2"/>
<dbReference type="eggNOG" id="KOG0414">
    <property type="taxonomic scope" value="Eukaryota"/>
</dbReference>
<feature type="compositionally biased region" description="Acidic residues" evidence="11">
    <location>
        <begin position="465"/>
        <end position="475"/>
    </location>
</feature>
<evidence type="ECO:0000259" key="12">
    <source>
        <dbReference type="Pfam" id="PF12717"/>
    </source>
</evidence>
<dbReference type="Pfam" id="PF12717">
    <property type="entry name" value="Cnd1"/>
    <property type="match status" value="1"/>
</dbReference>
<keyword evidence="16" id="KW-1185">Reference proteome</keyword>
<evidence type="ECO:0000256" key="7">
    <source>
        <dbReference type="ARBA" id="ARBA00023067"/>
    </source>
</evidence>
<evidence type="ECO:0000259" key="13">
    <source>
        <dbReference type="Pfam" id="PF12922"/>
    </source>
</evidence>
<evidence type="ECO:0000256" key="10">
    <source>
        <dbReference type="PIRNR" id="PIRNR017127"/>
    </source>
</evidence>
<evidence type="ECO:0000256" key="1">
    <source>
        <dbReference type="ARBA" id="ARBA00004123"/>
    </source>
</evidence>
<evidence type="ECO:0000256" key="6">
    <source>
        <dbReference type="ARBA" id="ARBA00022776"/>
    </source>
</evidence>
<evidence type="ECO:0000256" key="5">
    <source>
        <dbReference type="ARBA" id="ARBA00022618"/>
    </source>
</evidence>
<comment type="subcellular location">
    <subcellularLocation>
        <location evidence="2">Chromosome</location>
    </subcellularLocation>
    <subcellularLocation>
        <location evidence="1">Nucleus</location>
    </subcellularLocation>
</comment>
<dbReference type="InterPro" id="IPR007673">
    <property type="entry name" value="Condensin_cplx_su1"/>
</dbReference>
<dbReference type="SUPFAM" id="SSF48371">
    <property type="entry name" value="ARM repeat"/>
    <property type="match status" value="1"/>
</dbReference>
<proteinExistence type="inferred from homology"/>
<accession>G8YGB2</accession>
<evidence type="ECO:0000256" key="4">
    <source>
        <dbReference type="ARBA" id="ARBA00022454"/>
    </source>
</evidence>
<evidence type="ECO:0000313" key="16">
    <source>
        <dbReference type="Proteomes" id="UP000005222"/>
    </source>
</evidence>
<dbReference type="PIRSF" id="PIRSF017127">
    <property type="entry name" value="Condensin_D2"/>
    <property type="match status" value="1"/>
</dbReference>
<dbReference type="GO" id="GO:0000796">
    <property type="term" value="C:condensin complex"/>
    <property type="evidence" value="ECO:0007669"/>
    <property type="project" value="TreeGrafter"/>
</dbReference>
<protein>
    <recommendedName>
        <fullName evidence="10">Condensin complex subunit 1</fullName>
    </recommendedName>
</protein>
<dbReference type="GO" id="GO:0042393">
    <property type="term" value="F:histone binding"/>
    <property type="evidence" value="ECO:0007669"/>
    <property type="project" value="TreeGrafter"/>
</dbReference>
<dbReference type="EMBL" id="FO082053">
    <property type="protein sequence ID" value="CCE80464.1"/>
    <property type="molecule type" value="Genomic_DNA"/>
</dbReference>
<evidence type="ECO:0000256" key="2">
    <source>
        <dbReference type="ARBA" id="ARBA00004286"/>
    </source>
</evidence>
<dbReference type="Proteomes" id="UP000005222">
    <property type="component" value="Chromosome G"/>
</dbReference>
<dbReference type="GO" id="GO:0000779">
    <property type="term" value="C:condensed chromosome, centromeric region"/>
    <property type="evidence" value="ECO:0007669"/>
    <property type="project" value="TreeGrafter"/>
</dbReference>
<dbReference type="GO" id="GO:0007076">
    <property type="term" value="P:mitotic chromosome condensation"/>
    <property type="evidence" value="ECO:0007669"/>
    <property type="project" value="InterPro"/>
</dbReference>
<feature type="region of interest" description="Disordered" evidence="11">
    <location>
        <begin position="459"/>
        <end position="529"/>
    </location>
</feature>
<keyword evidence="7 10" id="KW-0226">DNA condensation</keyword>
<evidence type="ECO:0000256" key="11">
    <source>
        <dbReference type="SAM" id="MobiDB-lite"/>
    </source>
</evidence>
<keyword evidence="9 10" id="KW-0131">Cell cycle</keyword>
<gene>
    <name evidence="15" type="primary">Piso0_003581</name>
    <name evidence="14" type="ORF">GNLVRS01_PISO0G15472g</name>
    <name evidence="15" type="ORF">GNLVRS01_PISO0H15473g</name>
</gene>
<dbReference type="InterPro" id="IPR024324">
    <property type="entry name" value="Condensin_cplx_su1_N"/>
</dbReference>
<dbReference type="Gene3D" id="1.25.10.10">
    <property type="entry name" value="Leucine-rich Repeat Variant"/>
    <property type="match status" value="2"/>
</dbReference>
<feature type="domain" description="Condensin complex subunit 1 C-terminal" evidence="12">
    <location>
        <begin position="984"/>
        <end position="1142"/>
    </location>
</feature>
<reference evidence="16" key="2">
    <citation type="journal article" date="2012" name="G3 (Bethesda)">
        <title>Pichia sorbitophila, an interspecies yeast hybrid reveals early steps of genome resolution following polyploidization.</title>
        <authorList>
            <person name="Leh Louis V."/>
            <person name="Despons L."/>
            <person name="Friedrich A."/>
            <person name="Martin T."/>
            <person name="Durrens P."/>
            <person name="Casaregola S."/>
            <person name="Neuveglise C."/>
            <person name="Fairhead C."/>
            <person name="Marck C."/>
            <person name="Cruz J.A."/>
            <person name="Straub M.L."/>
            <person name="Kugler V."/>
            <person name="Sacerdot C."/>
            <person name="Uzunov Z."/>
            <person name="Thierry A."/>
            <person name="Weiss S."/>
            <person name="Bleykasten C."/>
            <person name="De Montigny J."/>
            <person name="Jacques N."/>
            <person name="Jung P."/>
            <person name="Lemaire M."/>
            <person name="Mallet S."/>
            <person name="Morel G."/>
            <person name="Richard G.F."/>
            <person name="Sarkar A."/>
            <person name="Savel G."/>
            <person name="Schacherer J."/>
            <person name="Seret M.L."/>
            <person name="Talla E."/>
            <person name="Samson G."/>
            <person name="Jubin C."/>
            <person name="Poulain J."/>
            <person name="Vacherie B."/>
            <person name="Barbe V."/>
            <person name="Pelletier E."/>
            <person name="Sherman D.J."/>
            <person name="Westhof E."/>
            <person name="Weissenbach J."/>
            <person name="Baret P.V."/>
            <person name="Wincker P."/>
            <person name="Gaillardin C."/>
            <person name="Dujon B."/>
            <person name="Souciet J.L."/>
        </authorList>
    </citation>
    <scope>NUCLEOTIDE SEQUENCE [LARGE SCALE GENOMIC DNA]</scope>
    <source>
        <strain evidence="16">ATCC MYA-4447 / BCRC 22081 / CBS 7064 / NBRC 10061 / NRRL Y-12695</strain>
    </source>
</reference>
<reference evidence="15" key="1">
    <citation type="submission" date="2011-10" db="EMBL/GenBank/DDBJ databases">
        <authorList>
            <person name="Genoscope - CEA"/>
        </authorList>
    </citation>
    <scope>NUCLEOTIDE SEQUENCE</scope>
</reference>
<keyword evidence="5 10" id="KW-0132">Cell division</keyword>
<organism evidence="15 16">
    <name type="scientific">Pichia sorbitophila (strain ATCC MYA-4447 / BCRC 22081 / CBS 7064 / NBRC 10061 / NRRL Y-12695)</name>
    <name type="common">Hybrid yeast</name>
    <dbReference type="NCBI Taxonomy" id="559304"/>
    <lineage>
        <taxon>Eukaryota</taxon>
        <taxon>Fungi</taxon>
        <taxon>Dikarya</taxon>
        <taxon>Ascomycota</taxon>
        <taxon>Saccharomycotina</taxon>
        <taxon>Pichiomycetes</taxon>
        <taxon>Debaryomycetaceae</taxon>
        <taxon>Millerozyma</taxon>
    </lineage>
</organism>
<dbReference type="EMBL" id="FO082052">
    <property type="protein sequence ID" value="CCE81229.1"/>
    <property type="molecule type" value="Genomic_DNA"/>
</dbReference>
<feature type="compositionally biased region" description="Basic and acidic residues" evidence="11">
    <location>
        <begin position="868"/>
        <end position="884"/>
    </location>
</feature>
<dbReference type="PANTHER" id="PTHR14222:SF2">
    <property type="entry name" value="CONDENSIN COMPLEX SUBUNIT 1"/>
    <property type="match status" value="1"/>
</dbReference>
<feature type="compositionally biased region" description="Basic and acidic residues" evidence="11">
    <location>
        <begin position="506"/>
        <end position="527"/>
    </location>
</feature>
<dbReference type="HOGENOM" id="CLU_001867_1_0_1"/>
<dbReference type="GO" id="GO:0005634">
    <property type="term" value="C:nucleus"/>
    <property type="evidence" value="ECO:0007669"/>
    <property type="project" value="UniProtKB-SubCell"/>
</dbReference>
<dbReference type="FunFam" id="1.25.10.10:FF:000272">
    <property type="entry name" value="Condensin complex subunit 1"/>
    <property type="match status" value="1"/>
</dbReference>
<dbReference type="Pfam" id="PF12922">
    <property type="entry name" value="Cnd1_N"/>
    <property type="match status" value="1"/>
</dbReference>
<dbReference type="InterPro" id="IPR032682">
    <property type="entry name" value="Cnd1_C"/>
</dbReference>
<dbReference type="GO" id="GO:0010032">
    <property type="term" value="P:meiotic chromosome condensation"/>
    <property type="evidence" value="ECO:0007669"/>
    <property type="project" value="TreeGrafter"/>
</dbReference>